<evidence type="ECO:0000313" key="1">
    <source>
        <dbReference type="EMBL" id="BBL61912.1"/>
    </source>
</evidence>
<name>A0ACA8R3X4_METAZ</name>
<keyword evidence="2" id="KW-1185">Reference proteome</keyword>
<reference evidence="1" key="1">
    <citation type="submission" date="2019-06" db="EMBL/GenBank/DDBJ databases">
        <title>Complete genome sequence of Methanobrevibacter arboriphilus strain SA.</title>
        <authorList>
            <person name="Asakawa S."/>
        </authorList>
    </citation>
    <scope>NUCLEOTIDE SEQUENCE</scope>
    <source>
        <strain evidence="1">SA</strain>
    </source>
</reference>
<protein>
    <submittedName>
        <fullName evidence="1">Uncharacterized protein</fullName>
    </submittedName>
</protein>
<dbReference type="EMBL" id="AP019779">
    <property type="protein sequence ID" value="BBL61912.1"/>
    <property type="molecule type" value="Genomic_DNA"/>
</dbReference>
<accession>A0ACA8R3X4</accession>
<evidence type="ECO:0000313" key="2">
    <source>
        <dbReference type="Proteomes" id="UP000825015"/>
    </source>
</evidence>
<organism evidence="1 2">
    <name type="scientific">Methanobrevibacter arboriphilus</name>
    <dbReference type="NCBI Taxonomy" id="39441"/>
    <lineage>
        <taxon>Archaea</taxon>
        <taxon>Methanobacteriati</taxon>
        <taxon>Methanobacteriota</taxon>
        <taxon>Methanomada group</taxon>
        <taxon>Methanobacteria</taxon>
        <taxon>Methanobacteriales</taxon>
        <taxon>Methanobacteriaceae</taxon>
        <taxon>Methanobrevibacter</taxon>
    </lineage>
</organism>
<sequence>MITLTFLFSISNTFYIIHNNKYRITLNKNSNNIQNNIIIKKNRYTIKKR</sequence>
<proteinExistence type="predicted"/>
<gene>
    <name evidence="1" type="ORF">MarbSA_09520</name>
</gene>
<dbReference type="Proteomes" id="UP000825015">
    <property type="component" value="Chromosome"/>
</dbReference>